<accession>A0A8H4ADZ9</accession>
<evidence type="ECO:0000313" key="2">
    <source>
        <dbReference type="Proteomes" id="UP000439903"/>
    </source>
</evidence>
<evidence type="ECO:0000313" key="1">
    <source>
        <dbReference type="EMBL" id="KAF0484022.1"/>
    </source>
</evidence>
<name>A0A8H4ADZ9_GIGMA</name>
<dbReference type="EMBL" id="WTPW01000740">
    <property type="protein sequence ID" value="KAF0484022.1"/>
    <property type="molecule type" value="Genomic_DNA"/>
</dbReference>
<gene>
    <name evidence="1" type="ORF">F8M41_023125</name>
</gene>
<dbReference type="AlphaFoldDB" id="A0A8H4ADZ9"/>
<dbReference type="Proteomes" id="UP000439903">
    <property type="component" value="Unassembled WGS sequence"/>
</dbReference>
<reference evidence="1 2" key="1">
    <citation type="journal article" date="2019" name="Environ. Microbiol.">
        <title>At the nexus of three kingdoms: the genome of the mycorrhizal fungus Gigaspora margarita provides insights into plant, endobacterial and fungal interactions.</title>
        <authorList>
            <person name="Venice F."/>
            <person name="Ghignone S."/>
            <person name="Salvioli di Fossalunga A."/>
            <person name="Amselem J."/>
            <person name="Novero M."/>
            <person name="Xianan X."/>
            <person name="Sedzielewska Toro K."/>
            <person name="Morin E."/>
            <person name="Lipzen A."/>
            <person name="Grigoriev I.V."/>
            <person name="Henrissat B."/>
            <person name="Martin F.M."/>
            <person name="Bonfante P."/>
        </authorList>
    </citation>
    <scope>NUCLEOTIDE SEQUENCE [LARGE SCALE GENOMIC DNA]</scope>
    <source>
        <strain evidence="1 2">BEG34</strain>
    </source>
</reference>
<proteinExistence type="predicted"/>
<sequence length="102" mass="12099">MYSICKILDITLFYNEKDEKKLIKEVIATIKEQKERLKVVKKDEVVINDVNDEVKIIITMIYKDDNHENENCEMSEDIQMEILLKCAQVQRLPWLVNARENA</sequence>
<comment type="caution">
    <text evidence="1">The sequence shown here is derived from an EMBL/GenBank/DDBJ whole genome shotgun (WGS) entry which is preliminary data.</text>
</comment>
<keyword evidence="2" id="KW-1185">Reference proteome</keyword>
<protein>
    <submittedName>
        <fullName evidence="1">Uncharacterized protein</fullName>
    </submittedName>
</protein>
<organism evidence="1 2">
    <name type="scientific">Gigaspora margarita</name>
    <dbReference type="NCBI Taxonomy" id="4874"/>
    <lineage>
        <taxon>Eukaryota</taxon>
        <taxon>Fungi</taxon>
        <taxon>Fungi incertae sedis</taxon>
        <taxon>Mucoromycota</taxon>
        <taxon>Glomeromycotina</taxon>
        <taxon>Glomeromycetes</taxon>
        <taxon>Diversisporales</taxon>
        <taxon>Gigasporaceae</taxon>
        <taxon>Gigaspora</taxon>
    </lineage>
</organism>